<evidence type="ECO:0000313" key="1">
    <source>
        <dbReference type="EMBL" id="RDW26320.1"/>
    </source>
</evidence>
<gene>
    <name evidence="1" type="ORF">B0I71DRAFT_140224</name>
</gene>
<dbReference type="AlphaFoldDB" id="A0A371C8E4"/>
<protein>
    <submittedName>
        <fullName evidence="1">Uncharacterized protein</fullName>
    </submittedName>
</protein>
<name>A0A371C8E4_YARLL</name>
<reference evidence="1 2" key="1">
    <citation type="submission" date="2018-07" db="EMBL/GenBank/DDBJ databases">
        <title>Draft Genome Assemblies for Five Robust Yarrowia lipolytica Strains Exhibiting High Lipid Production and Pentose Sugar Utilization and Sugar Alcohol Secretion from Undetoxified Lignocellulosic Biomass Hydrolysates.</title>
        <authorList>
            <consortium name="DOE Joint Genome Institute"/>
            <person name="Walker C."/>
            <person name="Ryu S."/>
            <person name="Na H."/>
            <person name="Zane M."/>
            <person name="LaButti K."/>
            <person name="Lipzen A."/>
            <person name="Haridas S."/>
            <person name="Barry K."/>
            <person name="Grigoriev I.V."/>
            <person name="Quarterman J."/>
            <person name="Slininger P."/>
            <person name="Dien B."/>
            <person name="Trinh C.T."/>
        </authorList>
    </citation>
    <scope>NUCLEOTIDE SEQUENCE [LARGE SCALE GENOMIC DNA]</scope>
    <source>
        <strain evidence="1 2">YB392</strain>
    </source>
</reference>
<evidence type="ECO:0000313" key="2">
    <source>
        <dbReference type="Proteomes" id="UP000256601"/>
    </source>
</evidence>
<dbReference type="Proteomes" id="UP000256601">
    <property type="component" value="Unassembled WGS sequence"/>
</dbReference>
<proteinExistence type="predicted"/>
<organism evidence="1 2">
    <name type="scientific">Yarrowia lipolytica</name>
    <name type="common">Candida lipolytica</name>
    <dbReference type="NCBI Taxonomy" id="4952"/>
    <lineage>
        <taxon>Eukaryota</taxon>
        <taxon>Fungi</taxon>
        <taxon>Dikarya</taxon>
        <taxon>Ascomycota</taxon>
        <taxon>Saccharomycotina</taxon>
        <taxon>Dipodascomycetes</taxon>
        <taxon>Dipodascales</taxon>
        <taxon>Dipodascales incertae sedis</taxon>
        <taxon>Yarrowia</taxon>
    </lineage>
</organism>
<dbReference type="EMBL" id="KZ857334">
    <property type="protein sequence ID" value="RDW26320.1"/>
    <property type="molecule type" value="Genomic_DNA"/>
</dbReference>
<sequence>MYLYFGYPQVPDIQNNGNLWNLNIDEDKLLSLLSWTVLGDYGKVITKVVENSQSSAHASHDKPFPGWLVTALRKGDMPATDMTISNPILETTPEVFGSYDKQINMFMSDGKWTSSGGLLCRETPN</sequence>
<accession>A0A371C8E4</accession>